<comment type="subunit">
    <text evidence="4 11">Heterodimer with ALG13 to form a functional enzyme.</text>
</comment>
<proteinExistence type="inferred from homology"/>
<evidence type="ECO:0000256" key="7">
    <source>
        <dbReference type="ARBA" id="ARBA00022824"/>
    </source>
</evidence>
<gene>
    <name evidence="11" type="primary">ALG14</name>
    <name evidence="12" type="ordered locus">KLTH0C05082g</name>
</gene>
<dbReference type="eggNOG" id="KOG3339">
    <property type="taxonomic scope" value="Eukaryota"/>
</dbReference>
<keyword evidence="8" id="KW-1133">Transmembrane helix</keyword>
<protein>
    <recommendedName>
        <fullName evidence="5 11">UDP-N-acetylglucosamine transferase subunit ALG14</fullName>
    </recommendedName>
    <alternativeName>
        <fullName evidence="10 11">Asparagine-linked glycosylation protein 14</fullName>
    </alternativeName>
</protein>
<dbReference type="PANTHER" id="PTHR12154:SF4">
    <property type="entry name" value="UDP-N-ACETYLGLUCOSAMINE TRANSFERASE SUBUNIT ALG14 HOMOLOG"/>
    <property type="match status" value="1"/>
</dbReference>
<evidence type="ECO:0000256" key="1">
    <source>
        <dbReference type="ARBA" id="ARBA00004389"/>
    </source>
</evidence>
<dbReference type="KEGG" id="lth:KLTH0C05082g"/>
<comment type="function">
    <text evidence="11">Involved in protein N-glycosylation. Essential for the second step of the dolichol-linked oligosaccharide pathway. Anchors the catalytic subunit ALG13 to the ER.</text>
</comment>
<evidence type="ECO:0000256" key="6">
    <source>
        <dbReference type="ARBA" id="ARBA00022692"/>
    </source>
</evidence>
<dbReference type="GO" id="GO:0004577">
    <property type="term" value="F:N-acetylglucosaminyldiphosphodolichol N-acetylglucosaminyltransferase activity"/>
    <property type="evidence" value="ECO:0007669"/>
    <property type="project" value="TreeGrafter"/>
</dbReference>
<evidence type="ECO:0000256" key="10">
    <source>
        <dbReference type="ARBA" id="ARBA00032062"/>
    </source>
</evidence>
<dbReference type="FunCoup" id="C5DDZ7">
    <property type="interactions" value="322"/>
</dbReference>
<dbReference type="EMBL" id="CU928167">
    <property type="protein sequence ID" value="CAR22008.1"/>
    <property type="molecule type" value="Genomic_DNA"/>
</dbReference>
<keyword evidence="9" id="KW-0472">Membrane</keyword>
<evidence type="ECO:0000256" key="5">
    <source>
        <dbReference type="ARBA" id="ARBA00017467"/>
    </source>
</evidence>
<comment type="subcellular location">
    <subcellularLocation>
        <location evidence="1 11">Endoplasmic reticulum membrane</location>
        <topology evidence="1 11">Single-pass membrane protein</topology>
    </subcellularLocation>
    <subcellularLocation>
        <location evidence="2">Nucleus membrane</location>
        <topology evidence="2">Single-pass membrane protein</topology>
    </subcellularLocation>
</comment>
<name>C5DDZ7_LACTC</name>
<comment type="similarity">
    <text evidence="3 11">Belongs to the ALG14 family.</text>
</comment>
<dbReference type="AlphaFoldDB" id="C5DDZ7"/>
<sequence length="228" mass="25774">MGYTLCLFALVFLQALVVRTLWVIPIFGIREGAELSEKRGLQAGRALRLFVFLGSGGHTGEMLRLLDNYRTALLRPGTQLYVGFSDEASLRKFQTTVGANLSGVEVQFLRFSKAREVGASWLASTRSVAFSFVQSLWCLTWLKWQFVGQQHLVLLNGPGTCCIIASWLKMLEIVTLTRSKIVYVESLARTDTLSLSGKLLYPLVDEFVVQWDELYERYDRARCYGILV</sequence>
<evidence type="ECO:0000313" key="12">
    <source>
        <dbReference type="EMBL" id="CAR22008.1"/>
    </source>
</evidence>
<accession>C5DDZ7</accession>
<dbReference type="Gene3D" id="3.40.50.2000">
    <property type="entry name" value="Glycogen Phosphorylase B"/>
    <property type="match status" value="1"/>
</dbReference>
<dbReference type="STRING" id="559295.C5DDZ7"/>
<dbReference type="Pfam" id="PF08660">
    <property type="entry name" value="Alg14"/>
    <property type="match status" value="1"/>
</dbReference>
<dbReference type="GO" id="GO:0006488">
    <property type="term" value="P:dolichol-linked oligosaccharide biosynthetic process"/>
    <property type="evidence" value="ECO:0007669"/>
    <property type="project" value="InterPro"/>
</dbReference>
<dbReference type="GO" id="GO:0031965">
    <property type="term" value="C:nuclear membrane"/>
    <property type="evidence" value="ECO:0007669"/>
    <property type="project" value="UniProtKB-SubCell"/>
</dbReference>
<dbReference type="PANTHER" id="PTHR12154">
    <property type="entry name" value="GLYCOSYL TRANSFERASE-RELATED"/>
    <property type="match status" value="1"/>
</dbReference>
<dbReference type="Proteomes" id="UP000002036">
    <property type="component" value="Chromosome C"/>
</dbReference>
<dbReference type="HOGENOM" id="CLU_064541_2_2_1"/>
<keyword evidence="13" id="KW-1185">Reference proteome</keyword>
<evidence type="ECO:0000256" key="3">
    <source>
        <dbReference type="ARBA" id="ARBA00009731"/>
    </source>
</evidence>
<evidence type="ECO:0000256" key="2">
    <source>
        <dbReference type="ARBA" id="ARBA00004590"/>
    </source>
</evidence>
<dbReference type="OMA" id="GTCCIIT"/>
<reference evidence="12 13" key="1">
    <citation type="journal article" date="2009" name="Genome Res.">
        <title>Comparative genomics of protoploid Saccharomycetaceae.</title>
        <authorList>
            <consortium name="The Genolevures Consortium"/>
            <person name="Souciet J.-L."/>
            <person name="Dujon B."/>
            <person name="Gaillardin C."/>
            <person name="Johnston M."/>
            <person name="Baret P.V."/>
            <person name="Cliften P."/>
            <person name="Sherman D.J."/>
            <person name="Weissenbach J."/>
            <person name="Westhof E."/>
            <person name="Wincker P."/>
            <person name="Jubin C."/>
            <person name="Poulain J."/>
            <person name="Barbe V."/>
            <person name="Segurens B."/>
            <person name="Artiguenave F."/>
            <person name="Anthouard V."/>
            <person name="Vacherie B."/>
            <person name="Val M.-E."/>
            <person name="Fulton R.S."/>
            <person name="Minx P."/>
            <person name="Wilson R."/>
            <person name="Durrens P."/>
            <person name="Jean G."/>
            <person name="Marck C."/>
            <person name="Martin T."/>
            <person name="Nikolski M."/>
            <person name="Rolland T."/>
            <person name="Seret M.-L."/>
            <person name="Casaregola S."/>
            <person name="Despons L."/>
            <person name="Fairhead C."/>
            <person name="Fischer G."/>
            <person name="Lafontaine I."/>
            <person name="Leh V."/>
            <person name="Lemaire M."/>
            <person name="de Montigny J."/>
            <person name="Neuveglise C."/>
            <person name="Thierry A."/>
            <person name="Blanc-Lenfle I."/>
            <person name="Bleykasten C."/>
            <person name="Diffels J."/>
            <person name="Fritsch E."/>
            <person name="Frangeul L."/>
            <person name="Goeffon A."/>
            <person name="Jauniaux N."/>
            <person name="Kachouri-Lafond R."/>
            <person name="Payen C."/>
            <person name="Potier S."/>
            <person name="Pribylova L."/>
            <person name="Ozanne C."/>
            <person name="Richard G.-F."/>
            <person name="Sacerdot C."/>
            <person name="Straub M.-L."/>
            <person name="Talla E."/>
        </authorList>
    </citation>
    <scope>NUCLEOTIDE SEQUENCE [LARGE SCALE GENOMIC DNA]</scope>
    <source>
        <strain evidence="13">ATCC 56472 / CBS 6340 / NRRL Y-8284</strain>
    </source>
</reference>
<keyword evidence="7 11" id="KW-0256">Endoplasmic reticulum</keyword>
<dbReference type="InParanoid" id="C5DDZ7"/>
<organism evidence="12 13">
    <name type="scientific">Lachancea thermotolerans (strain ATCC 56472 / CBS 6340 / NRRL Y-8284)</name>
    <name type="common">Yeast</name>
    <name type="synonym">Kluyveromyces thermotolerans</name>
    <dbReference type="NCBI Taxonomy" id="559295"/>
    <lineage>
        <taxon>Eukaryota</taxon>
        <taxon>Fungi</taxon>
        <taxon>Dikarya</taxon>
        <taxon>Ascomycota</taxon>
        <taxon>Saccharomycotina</taxon>
        <taxon>Saccharomycetes</taxon>
        <taxon>Saccharomycetales</taxon>
        <taxon>Saccharomycetaceae</taxon>
        <taxon>Lachancea</taxon>
    </lineage>
</organism>
<evidence type="ECO:0000256" key="4">
    <source>
        <dbReference type="ARBA" id="ARBA00011335"/>
    </source>
</evidence>
<dbReference type="OrthoDB" id="17098at2759"/>
<dbReference type="GO" id="GO:0043541">
    <property type="term" value="C:UDP-N-acetylglucosamine transferase complex"/>
    <property type="evidence" value="ECO:0007669"/>
    <property type="project" value="TreeGrafter"/>
</dbReference>
<dbReference type="RefSeq" id="XP_002552446.1">
    <property type="nucleotide sequence ID" value="XM_002552400.1"/>
</dbReference>
<dbReference type="InterPro" id="IPR013969">
    <property type="entry name" value="Oligosacch_biosynth_Alg14"/>
</dbReference>
<dbReference type="GeneID" id="8291313"/>
<evidence type="ECO:0000256" key="9">
    <source>
        <dbReference type="ARBA" id="ARBA00023136"/>
    </source>
</evidence>
<keyword evidence="6" id="KW-0812">Transmembrane</keyword>
<evidence type="ECO:0000256" key="8">
    <source>
        <dbReference type="ARBA" id="ARBA00022989"/>
    </source>
</evidence>
<evidence type="ECO:0000256" key="11">
    <source>
        <dbReference type="RuleBase" id="RU362127"/>
    </source>
</evidence>
<evidence type="ECO:0000313" key="13">
    <source>
        <dbReference type="Proteomes" id="UP000002036"/>
    </source>
</evidence>